<dbReference type="Proteomes" id="UP000638353">
    <property type="component" value="Unassembled WGS sequence"/>
</dbReference>
<dbReference type="GO" id="GO:0006529">
    <property type="term" value="P:asparagine biosynthetic process"/>
    <property type="evidence" value="ECO:0007669"/>
    <property type="project" value="UniProtKB-KW"/>
</dbReference>
<dbReference type="Gene3D" id="3.40.50.620">
    <property type="entry name" value="HUPs"/>
    <property type="match status" value="2"/>
</dbReference>
<dbReference type="InterPro" id="IPR001962">
    <property type="entry name" value="Asn_synthase"/>
</dbReference>
<dbReference type="AlphaFoldDB" id="A0A918X2N6"/>
<evidence type="ECO:0000256" key="3">
    <source>
        <dbReference type="ARBA" id="ARBA00022888"/>
    </source>
</evidence>
<comment type="catalytic activity">
    <reaction evidence="4">
        <text>L-aspartate + L-glutamine + ATP + H2O = L-asparagine + L-glutamate + AMP + diphosphate + H(+)</text>
        <dbReference type="Rhea" id="RHEA:12228"/>
        <dbReference type="ChEBI" id="CHEBI:15377"/>
        <dbReference type="ChEBI" id="CHEBI:15378"/>
        <dbReference type="ChEBI" id="CHEBI:29985"/>
        <dbReference type="ChEBI" id="CHEBI:29991"/>
        <dbReference type="ChEBI" id="CHEBI:30616"/>
        <dbReference type="ChEBI" id="CHEBI:33019"/>
        <dbReference type="ChEBI" id="CHEBI:58048"/>
        <dbReference type="ChEBI" id="CHEBI:58359"/>
        <dbReference type="ChEBI" id="CHEBI:456215"/>
        <dbReference type="EC" id="6.3.5.4"/>
    </reaction>
</comment>
<accession>A0A918X2N6</accession>
<comment type="caution">
    <text evidence="7">The sequence shown here is derived from an EMBL/GenBank/DDBJ whole genome shotgun (WGS) entry which is preliminary data.</text>
</comment>
<gene>
    <name evidence="7" type="ORF">GCM10010334_56850</name>
</gene>
<comment type="pathway">
    <text evidence="1">Amino-acid biosynthesis; L-asparagine biosynthesis; L-asparagine from L-aspartate (L-Gln route): step 1/1.</text>
</comment>
<organism evidence="7 8">
    <name type="scientific">Streptomyces finlayi</name>
    <dbReference type="NCBI Taxonomy" id="67296"/>
    <lineage>
        <taxon>Bacteria</taxon>
        <taxon>Bacillati</taxon>
        <taxon>Actinomycetota</taxon>
        <taxon>Actinomycetes</taxon>
        <taxon>Kitasatosporales</taxon>
        <taxon>Streptomycetaceae</taxon>
        <taxon>Streptomyces</taxon>
    </lineage>
</organism>
<evidence type="ECO:0000259" key="6">
    <source>
        <dbReference type="Pfam" id="PF00733"/>
    </source>
</evidence>
<evidence type="ECO:0000256" key="2">
    <source>
        <dbReference type="ARBA" id="ARBA00012737"/>
    </source>
</evidence>
<dbReference type="PANTHER" id="PTHR43284:SF1">
    <property type="entry name" value="ASPARAGINE SYNTHETASE"/>
    <property type="match status" value="1"/>
</dbReference>
<dbReference type="InterPro" id="IPR014729">
    <property type="entry name" value="Rossmann-like_a/b/a_fold"/>
</dbReference>
<dbReference type="EMBL" id="BMVC01000012">
    <property type="protein sequence ID" value="GHD05808.1"/>
    <property type="molecule type" value="Genomic_DNA"/>
</dbReference>
<evidence type="ECO:0000256" key="1">
    <source>
        <dbReference type="ARBA" id="ARBA00005187"/>
    </source>
</evidence>
<feature type="domain" description="Asparagine synthetase" evidence="6">
    <location>
        <begin position="347"/>
        <end position="642"/>
    </location>
</feature>
<keyword evidence="3" id="KW-0061">Asparagine biosynthesis</keyword>
<evidence type="ECO:0000256" key="5">
    <source>
        <dbReference type="SAM" id="MobiDB-lite"/>
    </source>
</evidence>
<sequence length="658" mass="71373">MEMPGRESLRDFFVVLPDTDEGEAAAGHLRSAAPAGAFETVAHPSGRPWILARLLVRNLVQVTRGDDALVLIGPNKTPAARLEAVLGPARDTLDLHRRLTELPGLGHVVTRIGDETCVRGTASGHRRVYHAAHAGGRVASDRPAALARLTGAALDDGALALRLLDFVPHPLRERPVWQGVEEIDPAYALLLRAGSGSGPGFSVRRWWQPPVPRLTMAEGAPLVAAALAASVAAHLQGRTRVSGELSGGMDSTSVTFLAQRAGAQDTVLLTVAARDDRSEDQFWAEKGVELARQDLGSAREDLSSAREDLGSVREDVGSVREDPGSARKIEHTLVPADDAPLFYADLRATAGELLDEPFPVAPARARAAMLLGRAAATGSEYHLTGYGGDELFNGLASACQDLLPGKPLKAWNRISALRHQSGWPLLPTLRGMLFPPSFGNWLAGSLIDTATADSRTPQVSWGMRQAMRPWFTDKARDLIREEFRAAAVRAQPIAPRPGRHMDLDTVRLGARYFQAMEDLGAGLGLPVAAPFFDDRVVEAVMSVRVEDRVVPWRYKPLLVEAMRGVVPDELLARTTKDHMSADDIQGLREHAADLRELWTGSVLAERGLIDADQLRRLADDPYSPLLQQHPIDSTVSCETWLRTAQDAWAPTENSEART</sequence>
<keyword evidence="3" id="KW-0028">Amino-acid biosynthesis</keyword>
<dbReference type="PANTHER" id="PTHR43284">
    <property type="entry name" value="ASPARAGINE SYNTHETASE (GLUTAMINE-HYDROLYZING)"/>
    <property type="match status" value="1"/>
</dbReference>
<reference evidence="7" key="1">
    <citation type="journal article" date="2014" name="Int. J. Syst. Evol. Microbiol.">
        <title>Complete genome sequence of Corynebacterium casei LMG S-19264T (=DSM 44701T), isolated from a smear-ripened cheese.</title>
        <authorList>
            <consortium name="US DOE Joint Genome Institute (JGI-PGF)"/>
            <person name="Walter F."/>
            <person name="Albersmeier A."/>
            <person name="Kalinowski J."/>
            <person name="Ruckert C."/>
        </authorList>
    </citation>
    <scope>NUCLEOTIDE SEQUENCE</scope>
    <source>
        <strain evidence="7">JCM 4637</strain>
    </source>
</reference>
<dbReference type="EC" id="6.3.5.4" evidence="2"/>
<dbReference type="SUPFAM" id="SSF52402">
    <property type="entry name" value="Adenine nucleotide alpha hydrolases-like"/>
    <property type="match status" value="1"/>
</dbReference>
<protein>
    <recommendedName>
        <fullName evidence="2">asparagine synthase (glutamine-hydrolyzing)</fullName>
        <ecNumber evidence="2">6.3.5.4</ecNumber>
    </recommendedName>
</protein>
<dbReference type="Pfam" id="PF00733">
    <property type="entry name" value="Asn_synthase"/>
    <property type="match status" value="2"/>
</dbReference>
<evidence type="ECO:0000313" key="8">
    <source>
        <dbReference type="Proteomes" id="UP000638353"/>
    </source>
</evidence>
<evidence type="ECO:0000313" key="7">
    <source>
        <dbReference type="EMBL" id="GHD05808.1"/>
    </source>
</evidence>
<feature type="region of interest" description="Disordered" evidence="5">
    <location>
        <begin position="297"/>
        <end position="324"/>
    </location>
</feature>
<dbReference type="InterPro" id="IPR051786">
    <property type="entry name" value="ASN_synthetase/amidase"/>
</dbReference>
<proteinExistence type="predicted"/>
<reference evidence="7" key="2">
    <citation type="submission" date="2020-09" db="EMBL/GenBank/DDBJ databases">
        <authorList>
            <person name="Sun Q."/>
            <person name="Ohkuma M."/>
        </authorList>
    </citation>
    <scope>NUCLEOTIDE SEQUENCE</scope>
    <source>
        <strain evidence="7">JCM 4637</strain>
    </source>
</reference>
<evidence type="ECO:0000256" key="4">
    <source>
        <dbReference type="ARBA" id="ARBA00048741"/>
    </source>
</evidence>
<name>A0A918X2N6_9ACTN</name>
<dbReference type="GO" id="GO:0004066">
    <property type="term" value="F:asparagine synthase (glutamine-hydrolyzing) activity"/>
    <property type="evidence" value="ECO:0007669"/>
    <property type="project" value="UniProtKB-EC"/>
</dbReference>
<feature type="domain" description="Asparagine synthetase" evidence="6">
    <location>
        <begin position="223"/>
        <end position="323"/>
    </location>
</feature>